<protein>
    <submittedName>
        <fullName evidence="1">Uncharacterized protein</fullName>
    </submittedName>
</protein>
<dbReference type="AlphaFoldDB" id="A0A383C3E9"/>
<sequence length="147" mass="17000">MAVVVRIDRDQWSGEGDFTEHLLSWLTEQPGIVSMRVEDASATRADVEYNFISNEIYVEFGVREFYQKRRVLGVIPLRRKSLEKTMTLEKLNVALSTDSEFGEPDYADEGMIQFLHTERIIPPYQTKGYKLIELVRIYELGTSSRSS</sequence>
<dbReference type="EMBL" id="UINC01205408">
    <property type="protein sequence ID" value="SVE26569.1"/>
    <property type="molecule type" value="Genomic_DNA"/>
</dbReference>
<reference evidence="1" key="1">
    <citation type="submission" date="2018-05" db="EMBL/GenBank/DDBJ databases">
        <authorList>
            <person name="Lanie J.A."/>
            <person name="Ng W.-L."/>
            <person name="Kazmierczak K.M."/>
            <person name="Andrzejewski T.M."/>
            <person name="Davidsen T.M."/>
            <person name="Wayne K.J."/>
            <person name="Tettelin H."/>
            <person name="Glass J.I."/>
            <person name="Rusch D."/>
            <person name="Podicherti R."/>
            <person name="Tsui H.-C.T."/>
            <person name="Winkler M.E."/>
        </authorList>
    </citation>
    <scope>NUCLEOTIDE SEQUENCE</scope>
</reference>
<name>A0A383C3E9_9ZZZZ</name>
<accession>A0A383C3E9</accession>
<gene>
    <name evidence="1" type="ORF">METZ01_LOCUS479423</name>
</gene>
<evidence type="ECO:0000313" key="1">
    <source>
        <dbReference type="EMBL" id="SVE26569.1"/>
    </source>
</evidence>
<organism evidence="1">
    <name type="scientific">marine metagenome</name>
    <dbReference type="NCBI Taxonomy" id="408172"/>
    <lineage>
        <taxon>unclassified sequences</taxon>
        <taxon>metagenomes</taxon>
        <taxon>ecological metagenomes</taxon>
    </lineage>
</organism>
<proteinExistence type="predicted"/>